<evidence type="ECO:0000256" key="3">
    <source>
        <dbReference type="ARBA" id="ARBA00023082"/>
    </source>
</evidence>
<name>A0A4U3LMH4_9ACTN</name>
<keyword evidence="8" id="KW-1185">Reference proteome</keyword>
<evidence type="ECO:0000259" key="6">
    <source>
        <dbReference type="Pfam" id="PF08281"/>
    </source>
</evidence>
<dbReference type="Pfam" id="PF08281">
    <property type="entry name" value="Sigma70_r4_2"/>
    <property type="match status" value="1"/>
</dbReference>
<dbReference type="Gene3D" id="1.10.10.10">
    <property type="entry name" value="Winged helix-like DNA-binding domain superfamily/Winged helix DNA-binding domain"/>
    <property type="match status" value="1"/>
</dbReference>
<evidence type="ECO:0000256" key="4">
    <source>
        <dbReference type="ARBA" id="ARBA00023163"/>
    </source>
</evidence>
<dbReference type="InterPro" id="IPR013325">
    <property type="entry name" value="RNA_pol_sigma_r2"/>
</dbReference>
<dbReference type="PANTHER" id="PTHR43133:SF59">
    <property type="entry name" value="ECF RNA POLYMERASE SIGMA FACTOR SIGR"/>
    <property type="match status" value="1"/>
</dbReference>
<dbReference type="Proteomes" id="UP000305836">
    <property type="component" value="Unassembled WGS sequence"/>
</dbReference>
<dbReference type="InterPro" id="IPR039425">
    <property type="entry name" value="RNA_pol_sigma-70-like"/>
</dbReference>
<dbReference type="InterPro" id="IPR036388">
    <property type="entry name" value="WH-like_DNA-bd_sf"/>
</dbReference>
<evidence type="ECO:0000259" key="5">
    <source>
        <dbReference type="Pfam" id="PF04542"/>
    </source>
</evidence>
<feature type="domain" description="RNA polymerase sigma-70 region 2" evidence="5">
    <location>
        <begin position="22"/>
        <end position="84"/>
    </location>
</feature>
<dbReference type="Gene3D" id="1.10.1740.10">
    <property type="match status" value="1"/>
</dbReference>
<keyword evidence="2" id="KW-0805">Transcription regulation</keyword>
<dbReference type="InterPro" id="IPR014284">
    <property type="entry name" value="RNA_pol_sigma-70_dom"/>
</dbReference>
<evidence type="ECO:0000256" key="1">
    <source>
        <dbReference type="ARBA" id="ARBA00010641"/>
    </source>
</evidence>
<reference evidence="7 8" key="1">
    <citation type="submission" date="2019-04" db="EMBL/GenBank/DDBJ databases">
        <title>Kribbella sp. NEAU-THZ 27 nov., a novel actinomycete isolated from soil.</title>
        <authorList>
            <person name="Duan L."/>
        </authorList>
    </citation>
    <scope>NUCLEOTIDE SEQUENCE [LARGE SCALE GENOMIC DNA]</scope>
    <source>
        <strain evidence="8">NEAU-THZ27</strain>
    </source>
</reference>
<dbReference type="NCBIfam" id="TIGR02937">
    <property type="entry name" value="sigma70-ECF"/>
    <property type="match status" value="1"/>
</dbReference>
<accession>A0A4U3LMH4</accession>
<evidence type="ECO:0000313" key="7">
    <source>
        <dbReference type="EMBL" id="TKK76968.1"/>
    </source>
</evidence>
<evidence type="ECO:0000313" key="8">
    <source>
        <dbReference type="Proteomes" id="UP000305836"/>
    </source>
</evidence>
<dbReference type="PANTHER" id="PTHR43133">
    <property type="entry name" value="RNA POLYMERASE ECF-TYPE SIGMA FACTO"/>
    <property type="match status" value="1"/>
</dbReference>
<dbReference type="SUPFAM" id="SSF88659">
    <property type="entry name" value="Sigma3 and sigma4 domains of RNA polymerase sigma factors"/>
    <property type="match status" value="1"/>
</dbReference>
<dbReference type="GO" id="GO:0016987">
    <property type="term" value="F:sigma factor activity"/>
    <property type="evidence" value="ECO:0007669"/>
    <property type="project" value="UniProtKB-KW"/>
</dbReference>
<dbReference type="EMBL" id="SZPZ01000004">
    <property type="protein sequence ID" value="TKK76968.1"/>
    <property type="molecule type" value="Genomic_DNA"/>
</dbReference>
<keyword evidence="3" id="KW-0731">Sigma factor</keyword>
<dbReference type="InterPro" id="IPR013324">
    <property type="entry name" value="RNA_pol_sigma_r3/r4-like"/>
</dbReference>
<keyword evidence="4" id="KW-0804">Transcription</keyword>
<organism evidence="7 8">
    <name type="scientific">Kribbella jiaozuonensis</name>
    <dbReference type="NCBI Taxonomy" id="2575441"/>
    <lineage>
        <taxon>Bacteria</taxon>
        <taxon>Bacillati</taxon>
        <taxon>Actinomycetota</taxon>
        <taxon>Actinomycetes</taxon>
        <taxon>Propionibacteriales</taxon>
        <taxon>Kribbellaceae</taxon>
        <taxon>Kribbella</taxon>
    </lineage>
</organism>
<dbReference type="SUPFAM" id="SSF88946">
    <property type="entry name" value="Sigma2 domain of RNA polymerase sigma factors"/>
    <property type="match status" value="1"/>
</dbReference>
<feature type="domain" description="RNA polymerase sigma factor 70 region 4 type 2" evidence="6">
    <location>
        <begin position="122"/>
        <end position="172"/>
    </location>
</feature>
<comment type="caution">
    <text evidence="7">The sequence shown here is derived from an EMBL/GenBank/DDBJ whole genome shotgun (WGS) entry which is preliminary data.</text>
</comment>
<proteinExistence type="inferred from homology"/>
<comment type="similarity">
    <text evidence="1">Belongs to the sigma-70 factor family. ECF subfamily.</text>
</comment>
<sequence length="180" mass="20482">MVRSLRSTQELKERFETEAVPLRPRLYVAALRLTGNPADAEDLLQETFLRAYRGFAGFEPGTNLRGWLFRILRNVFITSYRKRRNEPITVSDQWYETTGRVLHTVAASAEATVIDAIPDQGLQTALASLPDRYRRVVLLFDVGGFSYQEIADMVGIPRGTVMSRIHRGRRALRADLERAS</sequence>
<dbReference type="GO" id="GO:0006352">
    <property type="term" value="P:DNA-templated transcription initiation"/>
    <property type="evidence" value="ECO:0007669"/>
    <property type="project" value="InterPro"/>
</dbReference>
<dbReference type="Pfam" id="PF04542">
    <property type="entry name" value="Sigma70_r2"/>
    <property type="match status" value="1"/>
</dbReference>
<protein>
    <submittedName>
        <fullName evidence="7">Sigma-70 family RNA polymerase sigma factor</fullName>
    </submittedName>
</protein>
<dbReference type="AlphaFoldDB" id="A0A4U3LMH4"/>
<dbReference type="InterPro" id="IPR007627">
    <property type="entry name" value="RNA_pol_sigma70_r2"/>
</dbReference>
<gene>
    <name evidence="7" type="ORF">FDA38_27390</name>
</gene>
<dbReference type="CDD" id="cd06171">
    <property type="entry name" value="Sigma70_r4"/>
    <property type="match status" value="1"/>
</dbReference>
<dbReference type="GO" id="GO:0003677">
    <property type="term" value="F:DNA binding"/>
    <property type="evidence" value="ECO:0007669"/>
    <property type="project" value="InterPro"/>
</dbReference>
<dbReference type="InterPro" id="IPR013249">
    <property type="entry name" value="RNA_pol_sigma70_r4_t2"/>
</dbReference>
<evidence type="ECO:0000256" key="2">
    <source>
        <dbReference type="ARBA" id="ARBA00023015"/>
    </source>
</evidence>
<dbReference type="OrthoDB" id="9803470at2"/>